<dbReference type="InterPro" id="IPR036322">
    <property type="entry name" value="WD40_repeat_dom_sf"/>
</dbReference>
<accession>A0A0L0H955</accession>
<keyword evidence="2" id="KW-0479">Metal-binding</keyword>
<feature type="region of interest" description="Disordered" evidence="7">
    <location>
        <begin position="17"/>
        <end position="67"/>
    </location>
</feature>
<evidence type="ECO:0000259" key="8">
    <source>
        <dbReference type="Pfam" id="PF17120"/>
    </source>
</evidence>
<dbReference type="PROSITE" id="PS50082">
    <property type="entry name" value="WD_REPEATS_2"/>
    <property type="match status" value="2"/>
</dbReference>
<dbReference type="STRING" id="645134.A0A0L0H955"/>
<dbReference type="GO" id="GO:0008270">
    <property type="term" value="F:zinc ion binding"/>
    <property type="evidence" value="ECO:0007669"/>
    <property type="project" value="UniProtKB-KW"/>
</dbReference>
<dbReference type="Pfam" id="PF17120">
    <property type="entry name" value="zf-RING_16"/>
    <property type="match status" value="1"/>
</dbReference>
<sequence>MKKAVLSNIVPSKGSSIRQQLLGSTDSGGQPSETASTSRHGVGESLTGSQSLASTGPGGDKTAVPSTLQRPVRFRLTGALSALSASPEQDWVAVAGREVLKILSVYDKDVKEVLNLRGGVKLNLNFSINDVKWGNIFAKSTIATAATNGAVAIWDLNRPNAQKLERILTEHTRAVNRINFHPTEPVLLLSASQDGTMRLWDLRAKSIARNAFEGKAESVRDVQFSPTNTFEFVAAFENGTIQKWDIRYPTQYERKWSAHNGLALTVDWHPEGRWVASGGRDRQIKIWDMKSDSRKPLYAIQTIAPVSRVNWRPGHESQLACCALSTDFRIHTWDVGRPYIAQHSIEAHDGVITGFLWRDANSIWSCSKDRTFARHDIRTGYKPLSLLNTCAVNWNVNGDITFAIDERRQDPAMEDSRAMPTGSNYPLRRAFRKPMVPERSTSDDKIPQHRPRQKVGVVDTETFDDYAFVVLAQDYAIESDDIWSSCQHNAEVAIDLELHRTAQTWKILQLLYGTEPSESRNLTKLFGHPNKQDDHNWDRQAGNTPVGRATDVDPQLTVGSAQSDSALLTEMMRPNAEGWMRDYVVPHGSQRRGSLSPHHDQQELVTESDIDSDEGYTEEEQHDDDGDSDDSESSFTYGLKVGAGRRTLARFGIGTNKILKPFYGGKSNQNQSHSKRDSSKGRHKHSQRTVKSAKVVHQDVVIPLWNPEDLVRDMLEYYAEQANVQMCATILLVLKDRIRAGEEKEELWFCSYIDLLHRFKLWTAATAIIRACPLASVRVRNQESTTLHTICCHCGKPMPNIHTPNWACESCGKLQNPCSFCHKTAKGLYIWCQGCAHGGHLDCLKEWFSHSLECCTGCGHQCVSKFFALPRGVL</sequence>
<evidence type="ECO:0000256" key="5">
    <source>
        <dbReference type="ARBA" id="ARBA00022833"/>
    </source>
</evidence>
<dbReference type="InterPro" id="IPR001680">
    <property type="entry name" value="WD40_rpt"/>
</dbReference>
<dbReference type="InterPro" id="IPR020472">
    <property type="entry name" value="WD40_PAC1"/>
</dbReference>
<feature type="region of interest" description="Disordered" evidence="7">
    <location>
        <begin position="662"/>
        <end position="688"/>
    </location>
</feature>
<dbReference type="GO" id="GO:0016239">
    <property type="term" value="P:positive regulation of macroautophagy"/>
    <property type="evidence" value="ECO:0007669"/>
    <property type="project" value="TreeGrafter"/>
</dbReference>
<keyword evidence="5" id="KW-0862">Zinc</keyword>
<feature type="compositionally biased region" description="Acidic residues" evidence="7">
    <location>
        <begin position="606"/>
        <end position="632"/>
    </location>
</feature>
<evidence type="ECO:0000256" key="3">
    <source>
        <dbReference type="ARBA" id="ARBA00022737"/>
    </source>
</evidence>
<dbReference type="Proteomes" id="UP000053201">
    <property type="component" value="Unassembled WGS sequence"/>
</dbReference>
<dbReference type="InterPro" id="IPR015943">
    <property type="entry name" value="WD40/YVTN_repeat-like_dom_sf"/>
</dbReference>
<dbReference type="InterPro" id="IPR019775">
    <property type="entry name" value="WD40_repeat_CS"/>
</dbReference>
<keyword evidence="10" id="KW-1185">Reference proteome</keyword>
<evidence type="ECO:0000256" key="7">
    <source>
        <dbReference type="SAM" id="MobiDB-lite"/>
    </source>
</evidence>
<dbReference type="eggNOG" id="KOG0269">
    <property type="taxonomic scope" value="Eukaryota"/>
</dbReference>
<dbReference type="OMA" id="EPMWLIS"/>
<gene>
    <name evidence="9" type="ORF">SPPG_07184</name>
</gene>
<dbReference type="PRINTS" id="PR00320">
    <property type="entry name" value="GPROTEINBRPT"/>
</dbReference>
<keyword evidence="4" id="KW-0863">Zinc-finger</keyword>
<dbReference type="InterPro" id="IPR049566">
    <property type="entry name" value="WDR59_RTC1-like_RING_Znf"/>
</dbReference>
<protein>
    <recommendedName>
        <fullName evidence="8">WDR59/RTC1-like RING zinc finger domain-containing protein</fullName>
    </recommendedName>
</protein>
<dbReference type="GeneID" id="27690422"/>
<dbReference type="PANTHER" id="PTHR46200:SF1">
    <property type="entry name" value="GATOR COMPLEX PROTEIN WDR24"/>
    <property type="match status" value="1"/>
</dbReference>
<dbReference type="VEuPathDB" id="FungiDB:SPPG_07184"/>
<dbReference type="PROSITE" id="PS50294">
    <property type="entry name" value="WD_REPEATS_REGION"/>
    <property type="match status" value="2"/>
</dbReference>
<dbReference type="GO" id="GO:1904263">
    <property type="term" value="P:positive regulation of TORC1 signaling"/>
    <property type="evidence" value="ECO:0007669"/>
    <property type="project" value="TreeGrafter"/>
</dbReference>
<feature type="repeat" description="WD" evidence="6">
    <location>
        <begin position="256"/>
        <end position="297"/>
    </location>
</feature>
<keyword evidence="1 6" id="KW-0853">WD repeat</keyword>
<dbReference type="GO" id="GO:0005774">
    <property type="term" value="C:vacuolar membrane"/>
    <property type="evidence" value="ECO:0007669"/>
    <property type="project" value="TreeGrafter"/>
</dbReference>
<dbReference type="OrthoDB" id="60955at2759"/>
<evidence type="ECO:0000256" key="2">
    <source>
        <dbReference type="ARBA" id="ARBA00022723"/>
    </source>
</evidence>
<dbReference type="PROSITE" id="PS00678">
    <property type="entry name" value="WD_REPEATS_1"/>
    <property type="match status" value="2"/>
</dbReference>
<organism evidence="9 10">
    <name type="scientific">Spizellomyces punctatus (strain DAOM BR117)</name>
    <dbReference type="NCBI Taxonomy" id="645134"/>
    <lineage>
        <taxon>Eukaryota</taxon>
        <taxon>Fungi</taxon>
        <taxon>Fungi incertae sedis</taxon>
        <taxon>Chytridiomycota</taxon>
        <taxon>Chytridiomycota incertae sedis</taxon>
        <taxon>Chytridiomycetes</taxon>
        <taxon>Spizellomycetales</taxon>
        <taxon>Spizellomycetaceae</taxon>
        <taxon>Spizellomyces</taxon>
    </lineage>
</organism>
<feature type="repeat" description="WD" evidence="6">
    <location>
        <begin position="168"/>
        <end position="210"/>
    </location>
</feature>
<evidence type="ECO:0000313" key="10">
    <source>
        <dbReference type="Proteomes" id="UP000053201"/>
    </source>
</evidence>
<evidence type="ECO:0000256" key="6">
    <source>
        <dbReference type="PROSITE-ProRule" id="PRU00221"/>
    </source>
</evidence>
<evidence type="ECO:0000256" key="1">
    <source>
        <dbReference type="ARBA" id="ARBA00022574"/>
    </source>
</evidence>
<evidence type="ECO:0000256" key="4">
    <source>
        <dbReference type="ARBA" id="ARBA00022771"/>
    </source>
</evidence>
<proteinExistence type="predicted"/>
<dbReference type="GO" id="GO:0061700">
    <property type="term" value="C:GATOR2 complex"/>
    <property type="evidence" value="ECO:0007669"/>
    <property type="project" value="TreeGrafter"/>
</dbReference>
<dbReference type="EMBL" id="KQ257463">
    <property type="protein sequence ID" value="KNC97722.1"/>
    <property type="molecule type" value="Genomic_DNA"/>
</dbReference>
<name>A0A0L0H955_SPIPD</name>
<dbReference type="InParanoid" id="A0A0L0H955"/>
<feature type="domain" description="WDR59/RTC1-like RING zinc finger" evidence="8">
    <location>
        <begin position="815"/>
        <end position="866"/>
    </location>
</feature>
<dbReference type="Gene3D" id="2.130.10.10">
    <property type="entry name" value="YVTN repeat-like/Quinoprotein amine dehydrogenase"/>
    <property type="match status" value="2"/>
</dbReference>
<dbReference type="GO" id="GO:0005829">
    <property type="term" value="C:cytosol"/>
    <property type="evidence" value="ECO:0007669"/>
    <property type="project" value="TreeGrafter"/>
</dbReference>
<dbReference type="PANTHER" id="PTHR46200">
    <property type="entry name" value="GATOR COMPLEX PROTEIN WDR24"/>
    <property type="match status" value="1"/>
</dbReference>
<dbReference type="RefSeq" id="XP_016605762.1">
    <property type="nucleotide sequence ID" value="XM_016755357.1"/>
</dbReference>
<feature type="region of interest" description="Disordered" evidence="7">
    <location>
        <begin position="588"/>
        <end position="636"/>
    </location>
</feature>
<keyword evidence="3" id="KW-0677">Repeat</keyword>
<dbReference type="CDD" id="cd16693">
    <property type="entry name" value="mRING-H2-C3H3C2_WDR24"/>
    <property type="match status" value="1"/>
</dbReference>
<dbReference type="SUPFAM" id="SSF50978">
    <property type="entry name" value="WD40 repeat-like"/>
    <property type="match status" value="1"/>
</dbReference>
<dbReference type="InterPro" id="IPR037590">
    <property type="entry name" value="WDR24"/>
</dbReference>
<reference evidence="9 10" key="1">
    <citation type="submission" date="2009-08" db="EMBL/GenBank/DDBJ databases">
        <title>The Genome Sequence of Spizellomyces punctatus strain DAOM BR117.</title>
        <authorList>
            <consortium name="The Broad Institute Genome Sequencing Platform"/>
            <person name="Russ C."/>
            <person name="Cuomo C."/>
            <person name="Shea T."/>
            <person name="Young S.K."/>
            <person name="Zeng Q."/>
            <person name="Koehrsen M."/>
            <person name="Haas B."/>
            <person name="Borodovsky M."/>
            <person name="Guigo R."/>
            <person name="Alvarado L."/>
            <person name="Berlin A."/>
            <person name="Bochicchio J."/>
            <person name="Borenstein D."/>
            <person name="Chapman S."/>
            <person name="Chen Z."/>
            <person name="Engels R."/>
            <person name="Freedman E."/>
            <person name="Gellesch M."/>
            <person name="Goldberg J."/>
            <person name="Griggs A."/>
            <person name="Gujja S."/>
            <person name="Heiman D."/>
            <person name="Hepburn T."/>
            <person name="Howarth C."/>
            <person name="Jen D."/>
            <person name="Larson L."/>
            <person name="Lewis B."/>
            <person name="Mehta T."/>
            <person name="Park D."/>
            <person name="Pearson M."/>
            <person name="Roberts A."/>
            <person name="Saif S."/>
            <person name="Shenoy N."/>
            <person name="Sisk P."/>
            <person name="Stolte C."/>
            <person name="Sykes S."/>
            <person name="Thomson T."/>
            <person name="Walk T."/>
            <person name="White J."/>
            <person name="Yandava C."/>
            <person name="Burger G."/>
            <person name="Gray M.W."/>
            <person name="Holland P.W.H."/>
            <person name="King N."/>
            <person name="Lang F.B.F."/>
            <person name="Roger A.J."/>
            <person name="Ruiz-Trillo I."/>
            <person name="Lander E."/>
            <person name="Nusbaum C."/>
        </authorList>
    </citation>
    <scope>NUCLEOTIDE SEQUENCE [LARGE SCALE GENOMIC DNA]</scope>
    <source>
        <strain evidence="9 10">DAOM BR117</strain>
    </source>
</reference>
<evidence type="ECO:0000313" key="9">
    <source>
        <dbReference type="EMBL" id="KNC97722.1"/>
    </source>
</evidence>
<feature type="compositionally biased region" description="Polar residues" evidence="7">
    <location>
        <begin position="17"/>
        <end position="39"/>
    </location>
</feature>
<dbReference type="FunCoup" id="A0A0L0H955">
    <property type="interactions" value="307"/>
</dbReference>
<dbReference type="SMART" id="SM00320">
    <property type="entry name" value="WD40"/>
    <property type="match status" value="6"/>
</dbReference>
<dbReference type="AlphaFoldDB" id="A0A0L0H955"/>
<dbReference type="Pfam" id="PF00400">
    <property type="entry name" value="WD40"/>
    <property type="match status" value="3"/>
</dbReference>
<feature type="region of interest" description="Disordered" evidence="7">
    <location>
        <begin position="521"/>
        <end position="565"/>
    </location>
</feature>